<reference evidence="11 12" key="1">
    <citation type="submission" date="2019-05" db="EMBL/GenBank/DDBJ databases">
        <title>Thiomicrorhabdus sediminis sp. nov, a novel sulfur-oxidizing bacterium isolated from coastal sediment.</title>
        <authorList>
            <person name="Liu X."/>
        </authorList>
    </citation>
    <scope>NUCLEOTIDE SEQUENCE [LARGE SCALE GENOMIC DNA]</scope>
    <source>
        <strain evidence="11 12">G1</strain>
    </source>
</reference>
<dbReference type="GO" id="GO:0008977">
    <property type="term" value="F:prephenate dehydrogenase (NAD+) activity"/>
    <property type="evidence" value="ECO:0007669"/>
    <property type="project" value="UniProtKB-EC"/>
</dbReference>
<gene>
    <name evidence="11" type="ORF">FE785_05415</name>
</gene>
<evidence type="ECO:0000256" key="4">
    <source>
        <dbReference type="ARBA" id="ARBA00022498"/>
    </source>
</evidence>
<dbReference type="Gene3D" id="1.10.3660.10">
    <property type="entry name" value="6-phosphogluconate dehydrogenase C-terminal like domain"/>
    <property type="match status" value="1"/>
</dbReference>
<dbReference type="FunFam" id="3.40.50.720:FF:000208">
    <property type="entry name" value="Prephenate dehydrogenase"/>
    <property type="match status" value="1"/>
</dbReference>
<keyword evidence="7" id="KW-0520">NAD</keyword>
<dbReference type="InterPro" id="IPR046825">
    <property type="entry name" value="PDH_C"/>
</dbReference>
<dbReference type="SUPFAM" id="SSF51735">
    <property type="entry name" value="NAD(P)-binding Rossmann-fold domains"/>
    <property type="match status" value="1"/>
</dbReference>
<feature type="domain" description="Prephenate/arogenate dehydrogenase" evidence="10">
    <location>
        <begin position="5"/>
        <end position="288"/>
    </location>
</feature>
<dbReference type="Pfam" id="PF20463">
    <property type="entry name" value="PDH_C"/>
    <property type="match status" value="1"/>
</dbReference>
<dbReference type="EC" id="1.3.1.12" evidence="3"/>
<evidence type="ECO:0000256" key="7">
    <source>
        <dbReference type="ARBA" id="ARBA00023027"/>
    </source>
</evidence>
<keyword evidence="4" id="KW-0827">Tyrosine biosynthesis</keyword>
<dbReference type="GO" id="GO:0004665">
    <property type="term" value="F:prephenate dehydrogenase (NADP+) activity"/>
    <property type="evidence" value="ECO:0007669"/>
    <property type="project" value="InterPro"/>
</dbReference>
<evidence type="ECO:0000313" key="11">
    <source>
        <dbReference type="EMBL" id="QCU90107.1"/>
    </source>
</evidence>
<evidence type="ECO:0000256" key="2">
    <source>
        <dbReference type="ARBA" id="ARBA00007964"/>
    </source>
</evidence>
<dbReference type="FunFam" id="1.10.3660.10:FF:000003">
    <property type="entry name" value="Prephenate dehydrogenase"/>
    <property type="match status" value="1"/>
</dbReference>
<evidence type="ECO:0000256" key="1">
    <source>
        <dbReference type="ARBA" id="ARBA00005067"/>
    </source>
</evidence>
<evidence type="ECO:0000256" key="3">
    <source>
        <dbReference type="ARBA" id="ARBA00012068"/>
    </source>
</evidence>
<name>A0A4P9K777_9GAMM</name>
<dbReference type="InterPro" id="IPR050812">
    <property type="entry name" value="Preph/Arog_dehydrog"/>
</dbReference>
<dbReference type="PANTHER" id="PTHR21363">
    <property type="entry name" value="PREPHENATE DEHYDROGENASE"/>
    <property type="match status" value="1"/>
</dbReference>
<dbReference type="PANTHER" id="PTHR21363:SF0">
    <property type="entry name" value="PREPHENATE DEHYDROGENASE [NADP(+)]"/>
    <property type="match status" value="1"/>
</dbReference>
<dbReference type="Proteomes" id="UP000304864">
    <property type="component" value="Chromosome"/>
</dbReference>
<dbReference type="PROSITE" id="PS51176">
    <property type="entry name" value="PDH_ADH"/>
    <property type="match status" value="1"/>
</dbReference>
<protein>
    <recommendedName>
        <fullName evidence="3">prephenate dehydrogenase</fullName>
        <ecNumber evidence="3">1.3.1.12</ecNumber>
    </recommendedName>
</protein>
<dbReference type="KEGG" id="thig:FE785_05415"/>
<dbReference type="InterPro" id="IPR046826">
    <property type="entry name" value="PDH_N"/>
</dbReference>
<evidence type="ECO:0000313" key="12">
    <source>
        <dbReference type="Proteomes" id="UP000304864"/>
    </source>
</evidence>
<dbReference type="GO" id="GO:0070403">
    <property type="term" value="F:NAD+ binding"/>
    <property type="evidence" value="ECO:0007669"/>
    <property type="project" value="InterPro"/>
</dbReference>
<dbReference type="GO" id="GO:0006571">
    <property type="term" value="P:tyrosine biosynthetic process"/>
    <property type="evidence" value="ECO:0007669"/>
    <property type="project" value="UniProtKB-KW"/>
</dbReference>
<evidence type="ECO:0000256" key="9">
    <source>
        <dbReference type="ARBA" id="ARBA00049260"/>
    </source>
</evidence>
<comment type="pathway">
    <text evidence="1">Amino-acid biosynthesis; L-tyrosine biosynthesis; (4-hydroxyphenyl)pyruvate from prephenate (NAD(+) route): step 1/1.</text>
</comment>
<dbReference type="InterPro" id="IPR008927">
    <property type="entry name" value="6-PGluconate_DH-like_C_sf"/>
</dbReference>
<dbReference type="OrthoDB" id="9809920at2"/>
<comment type="catalytic activity">
    <reaction evidence="9">
        <text>prephenate + NAD(+) = 3-(4-hydroxyphenyl)pyruvate + CO2 + NADH</text>
        <dbReference type="Rhea" id="RHEA:13869"/>
        <dbReference type="ChEBI" id="CHEBI:16526"/>
        <dbReference type="ChEBI" id="CHEBI:29934"/>
        <dbReference type="ChEBI" id="CHEBI:36242"/>
        <dbReference type="ChEBI" id="CHEBI:57540"/>
        <dbReference type="ChEBI" id="CHEBI:57945"/>
        <dbReference type="EC" id="1.3.1.12"/>
    </reaction>
</comment>
<evidence type="ECO:0000256" key="6">
    <source>
        <dbReference type="ARBA" id="ARBA00023002"/>
    </source>
</evidence>
<dbReference type="AlphaFoldDB" id="A0A4P9K777"/>
<comment type="similarity">
    <text evidence="2">Belongs to the prephenate/arogenate dehydrogenase family.</text>
</comment>
<evidence type="ECO:0000256" key="8">
    <source>
        <dbReference type="ARBA" id="ARBA00023141"/>
    </source>
</evidence>
<evidence type="ECO:0000259" key="10">
    <source>
        <dbReference type="PROSITE" id="PS51176"/>
    </source>
</evidence>
<dbReference type="InterPro" id="IPR036291">
    <property type="entry name" value="NAD(P)-bd_dom_sf"/>
</dbReference>
<organism evidence="11 12">
    <name type="scientific">Thiomicrorhabdus sediminis</name>
    <dbReference type="NCBI Taxonomy" id="2580412"/>
    <lineage>
        <taxon>Bacteria</taxon>
        <taxon>Pseudomonadati</taxon>
        <taxon>Pseudomonadota</taxon>
        <taxon>Gammaproteobacteria</taxon>
        <taxon>Thiotrichales</taxon>
        <taxon>Piscirickettsiaceae</taxon>
        <taxon>Thiomicrorhabdus</taxon>
    </lineage>
</organism>
<keyword evidence="5" id="KW-0028">Amino-acid biosynthesis</keyword>
<dbReference type="Pfam" id="PF02153">
    <property type="entry name" value="PDH_N"/>
    <property type="match status" value="1"/>
</dbReference>
<dbReference type="InterPro" id="IPR003099">
    <property type="entry name" value="Prephen_DH"/>
</dbReference>
<sequence>MKKLNKITVIGVGLIGGSFAKGLKEANLVEQIVGYGKTESTLKQAVELGVVDSYSTDLAEAVANSDLVFIATPLGAMGQVMMDMQPHINENTVITDGGSAKSEVIALAEQAFGRLPDNFVPGHPIAGKEKSGVTAADGKLYINHRVILTPLATTNQAAIALVTELWQALGANVETMTAQQHDEIFAATSHLPHLLAFALVDMLNEHPELGDVFKYTAGGFRDFTRIASSDATMWRDISTQNSIAIVKWLQAYQDELSNIIKLVENKDGDALFDIFTSAKNARDTHIVK</sequence>
<dbReference type="Gene3D" id="3.40.50.720">
    <property type="entry name" value="NAD(P)-binding Rossmann-like Domain"/>
    <property type="match status" value="1"/>
</dbReference>
<dbReference type="SUPFAM" id="SSF48179">
    <property type="entry name" value="6-phosphogluconate dehydrogenase C-terminal domain-like"/>
    <property type="match status" value="1"/>
</dbReference>
<accession>A0A4P9K777</accession>
<keyword evidence="12" id="KW-1185">Reference proteome</keyword>
<evidence type="ECO:0000256" key="5">
    <source>
        <dbReference type="ARBA" id="ARBA00022605"/>
    </source>
</evidence>
<proteinExistence type="inferred from homology"/>
<dbReference type="EMBL" id="CP040602">
    <property type="protein sequence ID" value="QCU90107.1"/>
    <property type="molecule type" value="Genomic_DNA"/>
</dbReference>
<keyword evidence="8" id="KW-0057">Aromatic amino acid biosynthesis</keyword>
<keyword evidence="6" id="KW-0560">Oxidoreductase</keyword>
<dbReference type="RefSeq" id="WP_138564784.1">
    <property type="nucleotide sequence ID" value="NZ_CP040602.1"/>
</dbReference>